<dbReference type="InterPro" id="IPR005149">
    <property type="entry name" value="Tscrpt_reg_PadR_N"/>
</dbReference>
<dbReference type="Pfam" id="PF03551">
    <property type="entry name" value="PadR"/>
    <property type="match status" value="1"/>
</dbReference>
<reference evidence="3 4" key="1">
    <citation type="submission" date="2018-08" db="EMBL/GenBank/DDBJ databases">
        <title>Lysinibacillus sp. YLB-03 draft genome sequence.</title>
        <authorList>
            <person name="Yu L."/>
        </authorList>
    </citation>
    <scope>NUCLEOTIDE SEQUENCE [LARGE SCALE GENOMIC DNA]</scope>
    <source>
        <strain evidence="3 4">YLB-03</strain>
    </source>
</reference>
<organism evidence="3 4">
    <name type="scientific">Ureibacillus yapensis</name>
    <dbReference type="NCBI Taxonomy" id="2304605"/>
    <lineage>
        <taxon>Bacteria</taxon>
        <taxon>Bacillati</taxon>
        <taxon>Bacillota</taxon>
        <taxon>Bacilli</taxon>
        <taxon>Bacillales</taxon>
        <taxon>Caryophanaceae</taxon>
        <taxon>Ureibacillus</taxon>
    </lineage>
</organism>
<evidence type="ECO:0000313" key="4">
    <source>
        <dbReference type="Proteomes" id="UP000265692"/>
    </source>
</evidence>
<evidence type="ECO:0000259" key="2">
    <source>
        <dbReference type="Pfam" id="PF03551"/>
    </source>
</evidence>
<evidence type="ECO:0000256" key="1">
    <source>
        <dbReference type="SAM" id="Coils"/>
    </source>
</evidence>
<dbReference type="AlphaFoldDB" id="A0A396S6L9"/>
<dbReference type="InterPro" id="IPR036388">
    <property type="entry name" value="WH-like_DNA-bd_sf"/>
</dbReference>
<dbReference type="RefSeq" id="WP_118877635.1">
    <property type="nucleotide sequence ID" value="NZ_QWEI01000014.1"/>
</dbReference>
<dbReference type="SUPFAM" id="SSF46785">
    <property type="entry name" value="Winged helix' DNA-binding domain"/>
    <property type="match status" value="1"/>
</dbReference>
<dbReference type="PANTHER" id="PTHR43252:SF2">
    <property type="entry name" value="TRANSCRIPTION REGULATOR, PADR-LIKE FAMILY"/>
    <property type="match status" value="1"/>
</dbReference>
<dbReference type="InterPro" id="IPR036390">
    <property type="entry name" value="WH_DNA-bd_sf"/>
</dbReference>
<accession>A0A396S6L9</accession>
<dbReference type="EMBL" id="QWEI01000014">
    <property type="protein sequence ID" value="RHW32067.1"/>
    <property type="molecule type" value="Genomic_DNA"/>
</dbReference>
<comment type="caution">
    <text evidence="3">The sequence shown here is derived from an EMBL/GenBank/DDBJ whole genome shotgun (WGS) entry which is preliminary data.</text>
</comment>
<name>A0A396S6L9_9BACL</name>
<sequence length="173" mass="19907">MSELVILGLLKIKPMHGYEIQTIIQESKIDDWANLLSGSIYYSISKLEKEQLIEPFKEERTGSRVRVIYKITKAGEEKHLELIKQNLGEKPHSLKSDFMLALSMMRHLDQDEALSILNENLNDLKKLREQWEIRKQAASESKGSDPLMLLSFKSSLEILDIDIKTVERAIALI</sequence>
<feature type="domain" description="Transcription regulator PadR N-terminal" evidence="2">
    <location>
        <begin position="6"/>
        <end position="78"/>
    </location>
</feature>
<feature type="coiled-coil region" evidence="1">
    <location>
        <begin position="114"/>
        <end position="141"/>
    </location>
</feature>
<proteinExistence type="predicted"/>
<dbReference type="Proteomes" id="UP000265692">
    <property type="component" value="Unassembled WGS sequence"/>
</dbReference>
<evidence type="ECO:0000313" key="3">
    <source>
        <dbReference type="EMBL" id="RHW32067.1"/>
    </source>
</evidence>
<keyword evidence="4" id="KW-1185">Reference proteome</keyword>
<protein>
    <submittedName>
        <fullName evidence="3">PadR family transcriptional regulator</fullName>
    </submittedName>
</protein>
<dbReference type="OrthoDB" id="9808762at2"/>
<dbReference type="PANTHER" id="PTHR43252">
    <property type="entry name" value="TRANSCRIPTIONAL REGULATOR YQJI"/>
    <property type="match status" value="1"/>
</dbReference>
<gene>
    <name evidence="3" type="ORF">D1B33_17145</name>
</gene>
<dbReference type="Gene3D" id="1.10.10.10">
    <property type="entry name" value="Winged helix-like DNA-binding domain superfamily/Winged helix DNA-binding domain"/>
    <property type="match status" value="1"/>
</dbReference>
<keyword evidence="1" id="KW-0175">Coiled coil</keyword>